<dbReference type="PANTHER" id="PTHR24100">
    <property type="entry name" value="BUTYROPHILIN"/>
    <property type="match status" value="1"/>
</dbReference>
<gene>
    <name evidence="7" type="primary">LOC129602882</name>
</gene>
<dbReference type="GO" id="GO:0001817">
    <property type="term" value="P:regulation of cytokine production"/>
    <property type="evidence" value="ECO:0007669"/>
    <property type="project" value="TreeGrafter"/>
</dbReference>
<dbReference type="InterPro" id="IPR036179">
    <property type="entry name" value="Ig-like_dom_sf"/>
</dbReference>
<evidence type="ECO:0000313" key="6">
    <source>
        <dbReference type="Proteomes" id="UP000515150"/>
    </source>
</evidence>
<dbReference type="PROSITE" id="PS50835">
    <property type="entry name" value="IG_LIKE"/>
    <property type="match status" value="2"/>
</dbReference>
<dbReference type="InterPro" id="IPR013106">
    <property type="entry name" value="Ig_V-set"/>
</dbReference>
<evidence type="ECO:0000259" key="5">
    <source>
        <dbReference type="PROSITE" id="PS50835"/>
    </source>
</evidence>
<evidence type="ECO:0000313" key="7">
    <source>
        <dbReference type="RefSeq" id="XP_055363021.1"/>
    </source>
</evidence>
<dbReference type="OrthoDB" id="10012075at2759"/>
<dbReference type="PANTHER" id="PTHR24100:SF151">
    <property type="entry name" value="ICOS LIGAND"/>
    <property type="match status" value="1"/>
</dbReference>
<feature type="domain" description="Ig-like" evidence="5">
    <location>
        <begin position="170"/>
        <end position="291"/>
    </location>
</feature>
<proteinExistence type="predicted"/>
<dbReference type="InterPro" id="IPR003599">
    <property type="entry name" value="Ig_sub"/>
</dbReference>
<dbReference type="Gene3D" id="2.60.40.10">
    <property type="entry name" value="Immunoglobulins"/>
    <property type="match status" value="2"/>
</dbReference>
<dbReference type="GO" id="GO:0009897">
    <property type="term" value="C:external side of plasma membrane"/>
    <property type="evidence" value="ECO:0007669"/>
    <property type="project" value="TreeGrafter"/>
</dbReference>
<keyword evidence="2" id="KW-0472">Membrane</keyword>
<dbReference type="Proteomes" id="UP000515150">
    <property type="component" value="Chromosome 2"/>
</dbReference>
<dbReference type="GO" id="GO:0005102">
    <property type="term" value="F:signaling receptor binding"/>
    <property type="evidence" value="ECO:0007669"/>
    <property type="project" value="TreeGrafter"/>
</dbReference>
<dbReference type="GeneID" id="129602882"/>
<sequence>MKEEPGSVSINHMNPPSNTKNELRRSSFLVKRSLKADEGPCAEMRSASWMLVPWLLLCSEGSQQKTKQEEAKTGDDVLLWCQGSRDGAVEVLEWVKPDLKSDDYVFFLRDNQIYDDYQHPSFRSRVRLRDPEMTDGDFSVVLKDVTLHDAGSYECRVRKSSSERRKRATPELITSIKLKVQDSALVQTHITTDAGNRVTLPCRAGSSSSITALEWVRPDKVDFVFWYRDGRSHPEKQHPYYKNWVELQDEHMEDGDVSLTVIEAMNIDSGMYECWVNQDGTKRQMGSVQLHVRPSGPRKGVGG</sequence>
<dbReference type="GO" id="GO:0050852">
    <property type="term" value="P:T cell receptor signaling pathway"/>
    <property type="evidence" value="ECO:0007669"/>
    <property type="project" value="TreeGrafter"/>
</dbReference>
<dbReference type="SMART" id="SM00409">
    <property type="entry name" value="IG"/>
    <property type="match status" value="2"/>
</dbReference>
<keyword evidence="6" id="KW-1185">Reference proteome</keyword>
<feature type="compositionally biased region" description="Polar residues" evidence="4">
    <location>
        <begin position="8"/>
        <end position="20"/>
    </location>
</feature>
<name>A0A9W2XMZ5_BETSP</name>
<dbReference type="KEGG" id="bspl:129602882"/>
<evidence type="ECO:0000256" key="2">
    <source>
        <dbReference type="ARBA" id="ARBA00023136"/>
    </source>
</evidence>
<dbReference type="Pfam" id="PF07686">
    <property type="entry name" value="V-set"/>
    <property type="match status" value="2"/>
</dbReference>
<organism evidence="6 7">
    <name type="scientific">Betta splendens</name>
    <name type="common">Siamese fighting fish</name>
    <dbReference type="NCBI Taxonomy" id="158456"/>
    <lineage>
        <taxon>Eukaryota</taxon>
        <taxon>Metazoa</taxon>
        <taxon>Chordata</taxon>
        <taxon>Craniata</taxon>
        <taxon>Vertebrata</taxon>
        <taxon>Euteleostomi</taxon>
        <taxon>Actinopterygii</taxon>
        <taxon>Neopterygii</taxon>
        <taxon>Teleostei</taxon>
        <taxon>Neoteleostei</taxon>
        <taxon>Acanthomorphata</taxon>
        <taxon>Anabantaria</taxon>
        <taxon>Anabantiformes</taxon>
        <taxon>Anabantoidei</taxon>
        <taxon>Osphronemidae</taxon>
        <taxon>Betta</taxon>
    </lineage>
</organism>
<comment type="subcellular location">
    <subcellularLocation>
        <location evidence="1">Membrane</location>
    </subcellularLocation>
</comment>
<dbReference type="SUPFAM" id="SSF48726">
    <property type="entry name" value="Immunoglobulin"/>
    <property type="match status" value="2"/>
</dbReference>
<reference evidence="7" key="1">
    <citation type="submission" date="2025-08" db="UniProtKB">
        <authorList>
            <consortium name="RefSeq"/>
        </authorList>
    </citation>
    <scope>IDENTIFICATION</scope>
</reference>
<dbReference type="AlphaFoldDB" id="A0A9W2XMZ5"/>
<protein>
    <submittedName>
        <fullName evidence="7">Coxsackievirus and adenovirus receptor homolog</fullName>
    </submittedName>
</protein>
<evidence type="ECO:0000256" key="3">
    <source>
        <dbReference type="ARBA" id="ARBA00023319"/>
    </source>
</evidence>
<keyword evidence="7" id="KW-0675">Receptor</keyword>
<evidence type="ECO:0000256" key="1">
    <source>
        <dbReference type="ARBA" id="ARBA00004370"/>
    </source>
</evidence>
<feature type="domain" description="Ig-like" evidence="5">
    <location>
        <begin position="53"/>
        <end position="169"/>
    </location>
</feature>
<keyword evidence="3" id="KW-0393">Immunoglobulin domain</keyword>
<dbReference type="InterPro" id="IPR050504">
    <property type="entry name" value="IgSF_BTN/MOG"/>
</dbReference>
<dbReference type="InterPro" id="IPR007110">
    <property type="entry name" value="Ig-like_dom"/>
</dbReference>
<evidence type="ECO:0000256" key="4">
    <source>
        <dbReference type="SAM" id="MobiDB-lite"/>
    </source>
</evidence>
<dbReference type="SMART" id="SM00406">
    <property type="entry name" value="IGv"/>
    <property type="match status" value="2"/>
</dbReference>
<feature type="region of interest" description="Disordered" evidence="4">
    <location>
        <begin position="1"/>
        <end position="23"/>
    </location>
</feature>
<accession>A0A9W2XMZ5</accession>
<dbReference type="InterPro" id="IPR013783">
    <property type="entry name" value="Ig-like_fold"/>
</dbReference>
<dbReference type="RefSeq" id="XP_055363021.1">
    <property type="nucleotide sequence ID" value="XM_055507046.1"/>
</dbReference>